<proteinExistence type="predicted"/>
<evidence type="ECO:0000313" key="1">
    <source>
        <dbReference type="EMBL" id="MBM7838994.1"/>
    </source>
</evidence>
<dbReference type="RefSeq" id="WP_204466352.1">
    <property type="nucleotide sequence ID" value="NZ_JAFBCV010000006.1"/>
</dbReference>
<sequence length="289" mass="33425">MIPIQPTSKHLTTWVASYVPETDFFFINQDDLKSFKTMLTTVLTIPSQEFFQHPSYSSVEYASSFEYWQIKKEADLILVAPPAWFNHLPSTQQKKLLQLQVAYNRGLIIPLPYFHQHPLPNEAIVANQVVLTASLWAQLPQDLKEQVLAQYAQDWDSWSASSVTELVPTHLRTFANTFPAKSGANCLAAVLFALSKEEWLIHEWVHTDTFKSYLHNNQFCIHNGNVKSGDVLVYLDDQDKIQHATYCITENLFFNKNGQTLFHPWKLVTKSDLTNNWGKMNRTLYRKQM</sequence>
<name>A0ABS2SU38_9BACI</name>
<evidence type="ECO:0000313" key="2">
    <source>
        <dbReference type="Proteomes" id="UP001179280"/>
    </source>
</evidence>
<accession>A0ABS2SU38</accession>
<evidence type="ECO:0008006" key="3">
    <source>
        <dbReference type="Google" id="ProtNLM"/>
    </source>
</evidence>
<gene>
    <name evidence="1" type="ORF">JOC54_002264</name>
</gene>
<keyword evidence="2" id="KW-1185">Reference proteome</keyword>
<organism evidence="1 2">
    <name type="scientific">Shouchella xiaoxiensis</name>
    <dbReference type="NCBI Taxonomy" id="766895"/>
    <lineage>
        <taxon>Bacteria</taxon>
        <taxon>Bacillati</taxon>
        <taxon>Bacillota</taxon>
        <taxon>Bacilli</taxon>
        <taxon>Bacillales</taxon>
        <taxon>Bacillaceae</taxon>
        <taxon>Shouchella</taxon>
    </lineage>
</organism>
<protein>
    <recommendedName>
        <fullName evidence="3">NlpC/P60 domain-containing protein</fullName>
    </recommendedName>
</protein>
<dbReference type="Proteomes" id="UP001179280">
    <property type="component" value="Unassembled WGS sequence"/>
</dbReference>
<dbReference type="EMBL" id="JAFBCV010000006">
    <property type="protein sequence ID" value="MBM7838994.1"/>
    <property type="molecule type" value="Genomic_DNA"/>
</dbReference>
<reference evidence="1" key="1">
    <citation type="submission" date="2021-01" db="EMBL/GenBank/DDBJ databases">
        <title>Genomic Encyclopedia of Type Strains, Phase IV (KMG-IV): sequencing the most valuable type-strain genomes for metagenomic binning, comparative biology and taxonomic classification.</title>
        <authorList>
            <person name="Goeker M."/>
        </authorList>
    </citation>
    <scope>NUCLEOTIDE SEQUENCE</scope>
    <source>
        <strain evidence="1">DSM 21943</strain>
    </source>
</reference>
<comment type="caution">
    <text evidence="1">The sequence shown here is derived from an EMBL/GenBank/DDBJ whole genome shotgun (WGS) entry which is preliminary data.</text>
</comment>